<keyword evidence="4" id="KW-0472">Membrane</keyword>
<dbReference type="SMART" id="SM00283">
    <property type="entry name" value="MA"/>
    <property type="match status" value="1"/>
</dbReference>
<evidence type="ECO:0000313" key="7">
    <source>
        <dbReference type="Proteomes" id="UP001379945"/>
    </source>
</evidence>
<dbReference type="EMBL" id="JBBUTI010000005">
    <property type="protein sequence ID" value="MEK8046471.1"/>
    <property type="molecule type" value="Genomic_DNA"/>
</dbReference>
<dbReference type="Proteomes" id="UP001379945">
    <property type="component" value="Unassembled WGS sequence"/>
</dbReference>
<keyword evidence="3" id="KW-0807">Transducer</keyword>
<dbReference type="RefSeq" id="WP_341398759.1">
    <property type="nucleotide sequence ID" value="NZ_JBBUTI010000005.1"/>
</dbReference>
<proteinExistence type="inferred from homology"/>
<keyword evidence="7" id="KW-1185">Reference proteome</keyword>
<dbReference type="PRINTS" id="PR00260">
    <property type="entry name" value="CHEMTRNSDUCR"/>
</dbReference>
<evidence type="ECO:0000256" key="2">
    <source>
        <dbReference type="ARBA" id="ARBA00029447"/>
    </source>
</evidence>
<dbReference type="PANTHER" id="PTHR43531:SF14">
    <property type="entry name" value="METHYL-ACCEPTING CHEMOTAXIS PROTEIN I-RELATED"/>
    <property type="match status" value="1"/>
</dbReference>
<dbReference type="CDD" id="cd11386">
    <property type="entry name" value="MCP_signal"/>
    <property type="match status" value="1"/>
</dbReference>
<comment type="similarity">
    <text evidence="2">Belongs to the methyl-accepting chemotaxis (MCP) protein family.</text>
</comment>
<keyword evidence="4" id="KW-0812">Transmembrane</keyword>
<name>A0ABU9C6E5_9BURK</name>
<feature type="transmembrane region" description="Helical" evidence="4">
    <location>
        <begin position="198"/>
        <end position="218"/>
    </location>
</feature>
<sequence>MTAIQKISSFWSGLRVGSQLTFAFAIVLLLTAVLGGVATLALGQVNAASHELAAKWLPAAGHLANTRAAMLDTRAYEVKLASAADASYVAEYEDKIKASAADAAKHLASYKALPRGDEEAELLAKMEKAWAAYMTVHAKVSALAREGKMDDAKDIGDGAGQMGADDSIHALDKVTAFAFAGADATAEQAAAVFAKSRLVLLGLVAASLTIGVLLAVLITRSLLRQLGGEPRQAVVLARAVSGGDLSTPITLRTGDKNSLMAALANMQSSLGQVVRQVREGSEQVATASAEIASGNSDLSARTEQQASALEQTAASMEELGSTVTQNADNARQADTLARSASDVALRGGEVVAQVVGTMREINNSSKRIADITGVIDGIAFQTNILALNAAVEAARAGEQGRGFAVVAGEVRTLAQRSAEAAREIKQLIAASVEKVEAGTRQVDEAGETMSEVVTSIQRVSEIVNQISAASVEQSSGVRQVGEAVTQMDQATQQNAALVEQSAAAAESLKHQATDLVHAVSVFRL</sequence>
<feature type="domain" description="Methyl-accepting transducer" evidence="5">
    <location>
        <begin position="280"/>
        <end position="509"/>
    </location>
</feature>
<dbReference type="Pfam" id="PF00015">
    <property type="entry name" value="MCPsignal"/>
    <property type="match status" value="1"/>
</dbReference>
<gene>
    <name evidence="6" type="ORF">AACH00_08955</name>
</gene>
<dbReference type="Gene3D" id="1.10.287.950">
    <property type="entry name" value="Methyl-accepting chemotaxis protein"/>
    <property type="match status" value="1"/>
</dbReference>
<organism evidence="6 7">
    <name type="scientific">Ideonella margarita</name>
    <dbReference type="NCBI Taxonomy" id="2984191"/>
    <lineage>
        <taxon>Bacteria</taxon>
        <taxon>Pseudomonadati</taxon>
        <taxon>Pseudomonadota</taxon>
        <taxon>Betaproteobacteria</taxon>
        <taxon>Burkholderiales</taxon>
        <taxon>Sphaerotilaceae</taxon>
        <taxon>Ideonella</taxon>
    </lineage>
</organism>
<evidence type="ECO:0000256" key="3">
    <source>
        <dbReference type="PROSITE-ProRule" id="PRU00284"/>
    </source>
</evidence>
<evidence type="ECO:0000256" key="4">
    <source>
        <dbReference type="SAM" id="Phobius"/>
    </source>
</evidence>
<dbReference type="SUPFAM" id="SSF47170">
    <property type="entry name" value="Aspartate receptor, ligand-binding domain"/>
    <property type="match status" value="1"/>
</dbReference>
<dbReference type="SUPFAM" id="SSF58104">
    <property type="entry name" value="Methyl-accepting chemotaxis protein (MCP) signaling domain"/>
    <property type="match status" value="1"/>
</dbReference>
<dbReference type="PANTHER" id="PTHR43531">
    <property type="entry name" value="PROTEIN ICFG"/>
    <property type="match status" value="1"/>
</dbReference>
<keyword evidence="4" id="KW-1133">Transmembrane helix</keyword>
<comment type="caution">
    <text evidence="6">The sequence shown here is derived from an EMBL/GenBank/DDBJ whole genome shotgun (WGS) entry which is preliminary data.</text>
</comment>
<dbReference type="InterPro" id="IPR035440">
    <property type="entry name" value="4HB_MCP_dom_sf"/>
</dbReference>
<dbReference type="InterPro" id="IPR051310">
    <property type="entry name" value="MCP_chemotaxis"/>
</dbReference>
<dbReference type="PROSITE" id="PS50111">
    <property type="entry name" value="CHEMOTAXIS_TRANSDUC_2"/>
    <property type="match status" value="1"/>
</dbReference>
<dbReference type="InterPro" id="IPR004090">
    <property type="entry name" value="Chemotax_Me-accpt_rcpt"/>
</dbReference>
<accession>A0ABU9C6E5</accession>
<reference evidence="6 7" key="1">
    <citation type="submission" date="2024-04" db="EMBL/GenBank/DDBJ databases">
        <title>Novel species of the genus Ideonella isolated from streams.</title>
        <authorList>
            <person name="Lu H."/>
        </authorList>
    </citation>
    <scope>NUCLEOTIDE SEQUENCE [LARGE SCALE GENOMIC DNA]</scope>
    <source>
        <strain evidence="6 7">LYT19W</strain>
    </source>
</reference>
<keyword evidence="1" id="KW-0488">Methylation</keyword>
<dbReference type="InterPro" id="IPR024478">
    <property type="entry name" value="HlyB_4HB_MCP"/>
</dbReference>
<protein>
    <submittedName>
        <fullName evidence="6">Methyl-accepting chemotaxis protein</fullName>
    </submittedName>
</protein>
<dbReference type="Pfam" id="PF12729">
    <property type="entry name" value="4HB_MCP_1"/>
    <property type="match status" value="1"/>
</dbReference>
<evidence type="ECO:0000313" key="6">
    <source>
        <dbReference type="EMBL" id="MEK8046471.1"/>
    </source>
</evidence>
<evidence type="ECO:0000259" key="5">
    <source>
        <dbReference type="PROSITE" id="PS50111"/>
    </source>
</evidence>
<feature type="transmembrane region" description="Helical" evidence="4">
    <location>
        <begin position="20"/>
        <end position="42"/>
    </location>
</feature>
<dbReference type="InterPro" id="IPR004089">
    <property type="entry name" value="MCPsignal_dom"/>
</dbReference>
<evidence type="ECO:0000256" key="1">
    <source>
        <dbReference type="ARBA" id="ARBA00022481"/>
    </source>
</evidence>